<dbReference type="Proteomes" id="UP000006514">
    <property type="component" value="Unassembled WGS sequence"/>
</dbReference>
<feature type="region of interest" description="Disordered" evidence="1">
    <location>
        <begin position="115"/>
        <end position="143"/>
    </location>
</feature>
<feature type="compositionally biased region" description="Low complexity" evidence="1">
    <location>
        <begin position="37"/>
        <end position="48"/>
    </location>
</feature>
<organism evidence="2 3">
    <name type="scientific">Auricularia subglabra (strain TFB-10046 / SS5)</name>
    <name type="common">White-rot fungus</name>
    <name type="synonym">Auricularia delicata (strain TFB10046)</name>
    <dbReference type="NCBI Taxonomy" id="717982"/>
    <lineage>
        <taxon>Eukaryota</taxon>
        <taxon>Fungi</taxon>
        <taxon>Dikarya</taxon>
        <taxon>Basidiomycota</taxon>
        <taxon>Agaricomycotina</taxon>
        <taxon>Agaricomycetes</taxon>
        <taxon>Auriculariales</taxon>
        <taxon>Auriculariaceae</taxon>
        <taxon>Auricularia</taxon>
    </lineage>
</organism>
<feature type="region of interest" description="Disordered" evidence="1">
    <location>
        <begin position="1"/>
        <end position="65"/>
    </location>
</feature>
<feature type="compositionally biased region" description="Basic and acidic residues" evidence="1">
    <location>
        <begin position="115"/>
        <end position="134"/>
    </location>
</feature>
<keyword evidence="3" id="KW-1185">Reference proteome</keyword>
<dbReference type="EMBL" id="JH687939">
    <property type="protein sequence ID" value="EJD34534.1"/>
    <property type="molecule type" value="Genomic_DNA"/>
</dbReference>
<evidence type="ECO:0000313" key="3">
    <source>
        <dbReference type="Proteomes" id="UP000006514"/>
    </source>
</evidence>
<dbReference type="InParanoid" id="J0D6P4"/>
<evidence type="ECO:0000313" key="2">
    <source>
        <dbReference type="EMBL" id="EJD34534.1"/>
    </source>
</evidence>
<name>J0D6P4_AURST</name>
<dbReference type="AlphaFoldDB" id="J0D6P4"/>
<evidence type="ECO:0000256" key="1">
    <source>
        <dbReference type="SAM" id="MobiDB-lite"/>
    </source>
</evidence>
<protein>
    <submittedName>
        <fullName evidence="2">Uncharacterized protein</fullName>
    </submittedName>
</protein>
<accession>J0D6P4</accession>
<dbReference type="KEGG" id="adl:AURDEDRAFT_176430"/>
<sequence length="171" mass="17775">MPNGASASPLRLPLVAYSDEDDDGGIPPTTTPPLAPADPGAPAQQQAGEDGRDYSPTVSPVVPEDAPQPLDLIQAAATEDLVQQAPVPPPTAAAYAAAASPMRPPSIRAIEETWTKGDRDKEAANASARSERTRRSIQQKTQAQGLTLALGTGTQLLIQPVKKALRQGELG</sequence>
<proteinExistence type="predicted"/>
<reference evidence="3" key="1">
    <citation type="journal article" date="2012" name="Science">
        <title>The Paleozoic origin of enzymatic lignin decomposition reconstructed from 31 fungal genomes.</title>
        <authorList>
            <person name="Floudas D."/>
            <person name="Binder M."/>
            <person name="Riley R."/>
            <person name="Barry K."/>
            <person name="Blanchette R.A."/>
            <person name="Henrissat B."/>
            <person name="Martinez A.T."/>
            <person name="Otillar R."/>
            <person name="Spatafora J.W."/>
            <person name="Yadav J.S."/>
            <person name="Aerts A."/>
            <person name="Benoit I."/>
            <person name="Boyd A."/>
            <person name="Carlson A."/>
            <person name="Copeland A."/>
            <person name="Coutinho P.M."/>
            <person name="de Vries R.P."/>
            <person name="Ferreira P."/>
            <person name="Findley K."/>
            <person name="Foster B."/>
            <person name="Gaskell J."/>
            <person name="Glotzer D."/>
            <person name="Gorecki P."/>
            <person name="Heitman J."/>
            <person name="Hesse C."/>
            <person name="Hori C."/>
            <person name="Igarashi K."/>
            <person name="Jurgens J.A."/>
            <person name="Kallen N."/>
            <person name="Kersten P."/>
            <person name="Kohler A."/>
            <person name="Kuees U."/>
            <person name="Kumar T.K.A."/>
            <person name="Kuo A."/>
            <person name="LaButti K."/>
            <person name="Larrondo L.F."/>
            <person name="Lindquist E."/>
            <person name="Ling A."/>
            <person name="Lombard V."/>
            <person name="Lucas S."/>
            <person name="Lundell T."/>
            <person name="Martin R."/>
            <person name="McLaughlin D.J."/>
            <person name="Morgenstern I."/>
            <person name="Morin E."/>
            <person name="Murat C."/>
            <person name="Nagy L.G."/>
            <person name="Nolan M."/>
            <person name="Ohm R.A."/>
            <person name="Patyshakuliyeva A."/>
            <person name="Rokas A."/>
            <person name="Ruiz-Duenas F.J."/>
            <person name="Sabat G."/>
            <person name="Salamov A."/>
            <person name="Samejima M."/>
            <person name="Schmutz J."/>
            <person name="Slot J.C."/>
            <person name="St John F."/>
            <person name="Stenlid J."/>
            <person name="Sun H."/>
            <person name="Sun S."/>
            <person name="Syed K."/>
            <person name="Tsang A."/>
            <person name="Wiebenga A."/>
            <person name="Young D."/>
            <person name="Pisabarro A."/>
            <person name="Eastwood D.C."/>
            <person name="Martin F."/>
            <person name="Cullen D."/>
            <person name="Grigoriev I.V."/>
            <person name="Hibbett D.S."/>
        </authorList>
    </citation>
    <scope>NUCLEOTIDE SEQUENCE [LARGE SCALE GENOMIC DNA]</scope>
    <source>
        <strain evidence="3">TFB10046</strain>
    </source>
</reference>
<gene>
    <name evidence="2" type="ORF">AURDEDRAFT_176430</name>
</gene>